<protein>
    <submittedName>
        <fullName evidence="1">Uncharacterized protein</fullName>
    </submittedName>
</protein>
<gene>
    <name evidence="1" type="ORF">DP923_00835</name>
</gene>
<accession>A0A364RH89</accession>
<reference evidence="1 2" key="2">
    <citation type="submission" date="2018-07" db="EMBL/GenBank/DDBJ databases">
        <title>Pontibacter sp. 2b14 genomic sequence and assembly.</title>
        <authorList>
            <person name="Du Z.-J."/>
        </authorList>
    </citation>
    <scope>NUCLEOTIDE SEQUENCE [LARGE SCALE GENOMIC DNA]</scope>
    <source>
        <strain evidence="1 2">2b14</strain>
    </source>
</reference>
<dbReference type="AlphaFoldDB" id="A0A364RH89"/>
<keyword evidence="2" id="KW-1185">Reference proteome</keyword>
<sequence length="62" mass="7015">MKLFSVFFDESISAFLTVCFYQQAPAGESIVESKNIRMAGSKRPNYYSIIVAQGKEFVIRNS</sequence>
<proteinExistence type="predicted"/>
<dbReference type="EMBL" id="QMDV01000001">
    <property type="protein sequence ID" value="RAU83652.1"/>
    <property type="molecule type" value="Genomic_DNA"/>
</dbReference>
<dbReference type="Proteomes" id="UP000251692">
    <property type="component" value="Unassembled WGS sequence"/>
</dbReference>
<reference evidence="1 2" key="1">
    <citation type="submission" date="2018-06" db="EMBL/GenBank/DDBJ databases">
        <authorList>
            <person name="Liu Z.-W."/>
        </authorList>
    </citation>
    <scope>NUCLEOTIDE SEQUENCE [LARGE SCALE GENOMIC DNA]</scope>
    <source>
        <strain evidence="1 2">2b14</strain>
    </source>
</reference>
<evidence type="ECO:0000313" key="1">
    <source>
        <dbReference type="EMBL" id="RAU83652.1"/>
    </source>
</evidence>
<organism evidence="1 2">
    <name type="scientific">Pontibacter arcticus</name>
    <dbReference type="NCBI Taxonomy" id="2080288"/>
    <lineage>
        <taxon>Bacteria</taxon>
        <taxon>Pseudomonadati</taxon>
        <taxon>Bacteroidota</taxon>
        <taxon>Cytophagia</taxon>
        <taxon>Cytophagales</taxon>
        <taxon>Hymenobacteraceae</taxon>
        <taxon>Pontibacter</taxon>
    </lineage>
</organism>
<comment type="caution">
    <text evidence="1">The sequence shown here is derived from an EMBL/GenBank/DDBJ whole genome shotgun (WGS) entry which is preliminary data.</text>
</comment>
<evidence type="ECO:0000313" key="2">
    <source>
        <dbReference type="Proteomes" id="UP000251692"/>
    </source>
</evidence>
<name>A0A364RH89_9BACT</name>